<evidence type="ECO:0000313" key="5">
    <source>
        <dbReference type="EMBL" id="CAD8253653.1"/>
    </source>
</evidence>
<dbReference type="FunFam" id="2.20.70.30:FF:000001">
    <property type="entry name" value="Transcription factor BTF3 homolog"/>
    <property type="match status" value="1"/>
</dbReference>
<feature type="compositionally biased region" description="Basic residues" evidence="3">
    <location>
        <begin position="32"/>
        <end position="41"/>
    </location>
</feature>
<comment type="subunit">
    <text evidence="2">Part of the nascent polypeptide-associated complex (NAC).</text>
</comment>
<accession>A0A7R9U3M9</accession>
<evidence type="ECO:0000259" key="4">
    <source>
        <dbReference type="PROSITE" id="PS51151"/>
    </source>
</evidence>
<evidence type="ECO:0000256" key="3">
    <source>
        <dbReference type="SAM" id="MobiDB-lite"/>
    </source>
</evidence>
<dbReference type="PROSITE" id="PS51151">
    <property type="entry name" value="NAC_AB"/>
    <property type="match status" value="1"/>
</dbReference>
<dbReference type="CDD" id="cd22055">
    <property type="entry name" value="NAC_BTF3"/>
    <property type="match status" value="1"/>
</dbReference>
<organism evidence="5">
    <name type="scientific">Pinguiococcus pyrenoidosus</name>
    <dbReference type="NCBI Taxonomy" id="172671"/>
    <lineage>
        <taxon>Eukaryota</taxon>
        <taxon>Sar</taxon>
        <taxon>Stramenopiles</taxon>
        <taxon>Ochrophyta</taxon>
        <taxon>Pinguiophyceae</taxon>
        <taxon>Pinguiochrysidales</taxon>
        <taxon>Pinguiochrysidaceae</taxon>
        <taxon>Pinguiococcus</taxon>
    </lineage>
</organism>
<protein>
    <recommendedName>
        <fullName evidence="2">Nascent polypeptide-associated complex subunit beta</fullName>
    </recommendedName>
</protein>
<feature type="compositionally biased region" description="Acidic residues" evidence="3">
    <location>
        <begin position="148"/>
        <end position="176"/>
    </location>
</feature>
<dbReference type="InterPro" id="IPR039370">
    <property type="entry name" value="BTF3"/>
</dbReference>
<gene>
    <name evidence="5" type="ORF">PPYR1160_LOCUS3145</name>
</gene>
<dbReference type="InterPro" id="IPR002715">
    <property type="entry name" value="Nas_poly-pep-assoc_cplx_dom"/>
</dbReference>
<dbReference type="EMBL" id="HBEA01004149">
    <property type="protein sequence ID" value="CAD8253653.1"/>
    <property type="molecule type" value="Transcribed_RNA"/>
</dbReference>
<sequence>MDGDSELAEARERMIARRFGGQQQMRTGGKGTARRKKKAAHKTASSDDKKLLSTLKKLNVTTIPGIEEVNMFKADSTVIHFVNPKVQASIGANTYVVAGQSETKPLQDLLPSIINQLGAESLQSFSRQFQEQMNLSSGMQMPAVQEQGEGDVDDEDDDEDAPDLEDIDDFEAVANK</sequence>
<feature type="domain" description="NAC-A/B" evidence="4">
    <location>
        <begin position="45"/>
        <end position="110"/>
    </location>
</feature>
<dbReference type="Gene3D" id="2.20.70.30">
    <property type="entry name" value="Nascent polypeptide-associated complex domain"/>
    <property type="match status" value="1"/>
</dbReference>
<proteinExistence type="inferred from homology"/>
<keyword evidence="2" id="KW-0804">Transcription</keyword>
<dbReference type="PANTHER" id="PTHR10351">
    <property type="entry name" value="TRANSCRIPTION FACTOR BTF3 FAMILY MEMBER"/>
    <property type="match status" value="1"/>
</dbReference>
<evidence type="ECO:0000256" key="1">
    <source>
        <dbReference type="ARBA" id="ARBA00005296"/>
    </source>
</evidence>
<comment type="similarity">
    <text evidence="1 2">Belongs to the NAC-beta family.</text>
</comment>
<keyword evidence="2" id="KW-0805">Transcription regulation</keyword>
<feature type="region of interest" description="Disordered" evidence="3">
    <location>
        <begin position="133"/>
        <end position="176"/>
    </location>
</feature>
<name>A0A7R9U3M9_9STRA</name>
<evidence type="ECO:0000256" key="2">
    <source>
        <dbReference type="RuleBase" id="RU361272"/>
    </source>
</evidence>
<feature type="region of interest" description="Disordered" evidence="3">
    <location>
        <begin position="15"/>
        <end position="48"/>
    </location>
</feature>
<dbReference type="InterPro" id="IPR038187">
    <property type="entry name" value="NAC_A/B_dom_sf"/>
</dbReference>
<dbReference type="Pfam" id="PF01849">
    <property type="entry name" value="NAC"/>
    <property type="match status" value="1"/>
</dbReference>
<reference evidence="5" key="1">
    <citation type="submission" date="2021-01" db="EMBL/GenBank/DDBJ databases">
        <authorList>
            <person name="Corre E."/>
            <person name="Pelletier E."/>
            <person name="Niang G."/>
            <person name="Scheremetjew M."/>
            <person name="Finn R."/>
            <person name="Kale V."/>
            <person name="Holt S."/>
            <person name="Cochrane G."/>
            <person name="Meng A."/>
            <person name="Brown T."/>
            <person name="Cohen L."/>
        </authorList>
    </citation>
    <scope>NUCLEOTIDE SEQUENCE</scope>
    <source>
        <strain evidence="5">CCMP2078</strain>
    </source>
</reference>
<dbReference type="SMART" id="SM01407">
    <property type="entry name" value="NAC"/>
    <property type="match status" value="1"/>
</dbReference>
<dbReference type="AlphaFoldDB" id="A0A7R9U3M9"/>